<feature type="transmembrane region" description="Helical" evidence="8">
    <location>
        <begin position="277"/>
        <end position="304"/>
    </location>
</feature>
<keyword evidence="2" id="KW-0813">Transport</keyword>
<evidence type="ECO:0000256" key="1">
    <source>
        <dbReference type="ARBA" id="ARBA00004141"/>
    </source>
</evidence>
<dbReference type="FunFam" id="1.20.1250.20:FF:000172">
    <property type="entry name" value="MFS multidrug resistance transporter"/>
    <property type="match status" value="1"/>
</dbReference>
<keyword evidence="5 8" id="KW-0472">Membrane</keyword>
<evidence type="ECO:0000256" key="7">
    <source>
        <dbReference type="SAM" id="MobiDB-lite"/>
    </source>
</evidence>
<name>A0A0C3QI02_9AGAM</name>
<feature type="transmembrane region" description="Helical" evidence="8">
    <location>
        <begin position="417"/>
        <end position="437"/>
    </location>
</feature>
<dbReference type="PROSITE" id="PS50850">
    <property type="entry name" value="MFS"/>
    <property type="match status" value="1"/>
</dbReference>
<feature type="transmembrane region" description="Helical" evidence="8">
    <location>
        <begin position="75"/>
        <end position="96"/>
    </location>
</feature>
<evidence type="ECO:0000256" key="3">
    <source>
        <dbReference type="ARBA" id="ARBA00022692"/>
    </source>
</evidence>
<feature type="transmembrane region" description="Helical" evidence="8">
    <location>
        <begin position="168"/>
        <end position="192"/>
    </location>
</feature>
<evidence type="ECO:0000259" key="9">
    <source>
        <dbReference type="PROSITE" id="PS50850"/>
    </source>
</evidence>
<dbReference type="PRINTS" id="PR01036">
    <property type="entry name" value="TCRTETB"/>
</dbReference>
<feature type="compositionally biased region" description="Pro residues" evidence="7">
    <location>
        <begin position="1"/>
        <end position="14"/>
    </location>
</feature>
<keyword evidence="3 8" id="KW-0812">Transmembrane</keyword>
<feature type="transmembrane region" description="Helical" evidence="8">
    <location>
        <begin position="316"/>
        <end position="338"/>
    </location>
</feature>
<reference evidence="11" key="2">
    <citation type="submission" date="2015-01" db="EMBL/GenBank/DDBJ databases">
        <title>Evolutionary Origins and Diversification of the Mycorrhizal Mutualists.</title>
        <authorList>
            <consortium name="DOE Joint Genome Institute"/>
            <consortium name="Mycorrhizal Genomics Consortium"/>
            <person name="Kohler A."/>
            <person name="Kuo A."/>
            <person name="Nagy L.G."/>
            <person name="Floudas D."/>
            <person name="Copeland A."/>
            <person name="Barry K.W."/>
            <person name="Cichocki N."/>
            <person name="Veneault-Fourrey C."/>
            <person name="LaButti K."/>
            <person name="Lindquist E.A."/>
            <person name="Lipzen A."/>
            <person name="Lundell T."/>
            <person name="Morin E."/>
            <person name="Murat C."/>
            <person name="Riley R."/>
            <person name="Ohm R."/>
            <person name="Sun H."/>
            <person name="Tunlid A."/>
            <person name="Henrissat B."/>
            <person name="Grigoriev I.V."/>
            <person name="Hibbett D.S."/>
            <person name="Martin F."/>
        </authorList>
    </citation>
    <scope>NUCLEOTIDE SEQUENCE [LARGE SCALE GENOMIC DNA]</scope>
    <source>
        <strain evidence="11">MUT 4182</strain>
    </source>
</reference>
<feature type="transmembrane region" description="Helical" evidence="8">
    <location>
        <begin position="388"/>
        <end position="405"/>
    </location>
</feature>
<keyword evidence="11" id="KW-1185">Reference proteome</keyword>
<keyword evidence="6" id="KW-0325">Glycoprotein</keyword>
<accession>A0A0C3QI02</accession>
<dbReference type="PANTHER" id="PTHR23502">
    <property type="entry name" value="MAJOR FACILITATOR SUPERFAMILY"/>
    <property type="match status" value="1"/>
</dbReference>
<sequence length="533" mass="57689">MSVSPPNPQSPIPEVPSELLPQSVPTASTPFSAFTKREKWIIVTMTGVAGIFSPISGAIYFPAIPTIANEFNTSISLINLTVTVYMIAQGVSPVIWAPFADVYGRRPVFIACLSLLAVSCIALAVIPTSGWWLLLVLRIFQSSGSASTIALAGGVISDIATPAERGGYLGITTLGAMLGPCIGPILGGILAGQLGWRWIFWFLCILTGVCLIPMVLFFPETLRFVVGDGSIAPPLWNRPLIPIIAPWQRGPSDEYSKPPSSAAKRPRMNPLPLFRNLDVLLTLFSGGLAYALFMTVPAVISALFQDAYPYLTETKIGLCFLPIGIAGIISGFVSGKIADRAYKAERAKYDANRKQRLEADSESVLKEEEEWAGDQFAGFHIEKARLKLSFPYIALMMVSVIGFGWCLKAKVSLAGPLVFEVGLGWSCIAIMNGYQLLLIDLYPKQGSSVVALSNVVRCTLGAILIAIIDPILNAMGTGWTFVFFGLIVGVLAPLMTWVVIWRGPQWRKARAKKARCRAEARDPDTEEKSSPSS</sequence>
<dbReference type="FunFam" id="1.20.1720.10:FF:000009">
    <property type="entry name" value="MFS multidrug transporter"/>
    <property type="match status" value="1"/>
</dbReference>
<feature type="domain" description="Major facilitator superfamily (MFS) profile" evidence="9">
    <location>
        <begin position="42"/>
        <end position="507"/>
    </location>
</feature>
<feature type="region of interest" description="Disordered" evidence="7">
    <location>
        <begin position="1"/>
        <end position="23"/>
    </location>
</feature>
<feature type="transmembrane region" description="Helical" evidence="8">
    <location>
        <begin position="108"/>
        <end position="126"/>
    </location>
</feature>
<dbReference type="GO" id="GO:0140115">
    <property type="term" value="P:export across plasma membrane"/>
    <property type="evidence" value="ECO:0007669"/>
    <property type="project" value="UniProtKB-ARBA"/>
</dbReference>
<feature type="transmembrane region" description="Helical" evidence="8">
    <location>
        <begin position="40"/>
        <end position="63"/>
    </location>
</feature>
<dbReference type="Proteomes" id="UP000054248">
    <property type="component" value="Unassembled WGS sequence"/>
</dbReference>
<dbReference type="GO" id="GO:0005886">
    <property type="term" value="C:plasma membrane"/>
    <property type="evidence" value="ECO:0007669"/>
    <property type="project" value="TreeGrafter"/>
</dbReference>
<comment type="subcellular location">
    <subcellularLocation>
        <location evidence="1">Membrane</location>
        <topology evidence="1">Multi-pass membrane protein</topology>
    </subcellularLocation>
</comment>
<evidence type="ECO:0000256" key="8">
    <source>
        <dbReference type="SAM" id="Phobius"/>
    </source>
</evidence>
<keyword evidence="4 8" id="KW-1133">Transmembrane helix</keyword>
<protein>
    <recommendedName>
        <fullName evidence="9">Major facilitator superfamily (MFS) profile domain-containing protein</fullName>
    </recommendedName>
</protein>
<dbReference type="EMBL" id="KN823041">
    <property type="protein sequence ID" value="KIO25494.1"/>
    <property type="molecule type" value="Genomic_DNA"/>
</dbReference>
<dbReference type="AlphaFoldDB" id="A0A0C3QI02"/>
<dbReference type="Gene3D" id="1.20.1250.20">
    <property type="entry name" value="MFS general substrate transporter like domains"/>
    <property type="match status" value="1"/>
</dbReference>
<dbReference type="InterPro" id="IPR036259">
    <property type="entry name" value="MFS_trans_sf"/>
</dbReference>
<dbReference type="InterPro" id="IPR011701">
    <property type="entry name" value="MFS"/>
</dbReference>
<evidence type="ECO:0000256" key="6">
    <source>
        <dbReference type="ARBA" id="ARBA00023180"/>
    </source>
</evidence>
<dbReference type="InterPro" id="IPR020846">
    <property type="entry name" value="MFS_dom"/>
</dbReference>
<evidence type="ECO:0000313" key="10">
    <source>
        <dbReference type="EMBL" id="KIO25494.1"/>
    </source>
</evidence>
<evidence type="ECO:0000313" key="11">
    <source>
        <dbReference type="Proteomes" id="UP000054248"/>
    </source>
</evidence>
<organism evidence="10 11">
    <name type="scientific">Tulasnella calospora MUT 4182</name>
    <dbReference type="NCBI Taxonomy" id="1051891"/>
    <lineage>
        <taxon>Eukaryota</taxon>
        <taxon>Fungi</taxon>
        <taxon>Dikarya</taxon>
        <taxon>Basidiomycota</taxon>
        <taxon>Agaricomycotina</taxon>
        <taxon>Agaricomycetes</taxon>
        <taxon>Cantharellales</taxon>
        <taxon>Tulasnellaceae</taxon>
        <taxon>Tulasnella</taxon>
    </lineage>
</organism>
<dbReference type="SUPFAM" id="SSF103473">
    <property type="entry name" value="MFS general substrate transporter"/>
    <property type="match status" value="1"/>
</dbReference>
<feature type="transmembrane region" description="Helical" evidence="8">
    <location>
        <begin position="198"/>
        <end position="218"/>
    </location>
</feature>
<feature type="transmembrane region" description="Helical" evidence="8">
    <location>
        <begin position="449"/>
        <end position="472"/>
    </location>
</feature>
<gene>
    <name evidence="10" type="ORF">M407DRAFT_210543</name>
</gene>
<proteinExistence type="predicted"/>
<dbReference type="Pfam" id="PF07690">
    <property type="entry name" value="MFS_1"/>
    <property type="match status" value="1"/>
</dbReference>
<reference evidence="10 11" key="1">
    <citation type="submission" date="2014-04" db="EMBL/GenBank/DDBJ databases">
        <authorList>
            <consortium name="DOE Joint Genome Institute"/>
            <person name="Kuo A."/>
            <person name="Girlanda M."/>
            <person name="Perotto S."/>
            <person name="Kohler A."/>
            <person name="Nagy L.G."/>
            <person name="Floudas D."/>
            <person name="Copeland A."/>
            <person name="Barry K.W."/>
            <person name="Cichocki N."/>
            <person name="Veneault-Fourrey C."/>
            <person name="LaButti K."/>
            <person name="Lindquist E.A."/>
            <person name="Lipzen A."/>
            <person name="Lundell T."/>
            <person name="Morin E."/>
            <person name="Murat C."/>
            <person name="Sun H."/>
            <person name="Tunlid A."/>
            <person name="Henrissat B."/>
            <person name="Grigoriev I.V."/>
            <person name="Hibbett D.S."/>
            <person name="Martin F."/>
            <person name="Nordberg H.P."/>
            <person name="Cantor M.N."/>
            <person name="Hua S.X."/>
        </authorList>
    </citation>
    <scope>NUCLEOTIDE SEQUENCE [LARGE SCALE GENOMIC DNA]</scope>
    <source>
        <strain evidence="10 11">MUT 4182</strain>
    </source>
</reference>
<dbReference type="OrthoDB" id="440553at2759"/>
<evidence type="ECO:0000256" key="4">
    <source>
        <dbReference type="ARBA" id="ARBA00022989"/>
    </source>
</evidence>
<dbReference type="STRING" id="1051891.A0A0C3QI02"/>
<feature type="transmembrane region" description="Helical" evidence="8">
    <location>
        <begin position="478"/>
        <end position="500"/>
    </location>
</feature>
<dbReference type="PANTHER" id="PTHR23502:SF51">
    <property type="entry name" value="QUINIDINE RESISTANCE PROTEIN 1-RELATED"/>
    <property type="match status" value="1"/>
</dbReference>
<evidence type="ECO:0000256" key="2">
    <source>
        <dbReference type="ARBA" id="ARBA00022448"/>
    </source>
</evidence>
<dbReference type="HOGENOM" id="CLU_008455_8_4_1"/>
<dbReference type="GO" id="GO:0015137">
    <property type="term" value="F:citrate transmembrane transporter activity"/>
    <property type="evidence" value="ECO:0007669"/>
    <property type="project" value="UniProtKB-ARBA"/>
</dbReference>
<evidence type="ECO:0000256" key="5">
    <source>
        <dbReference type="ARBA" id="ARBA00023136"/>
    </source>
</evidence>